<sequence>MRYMGHVERGFFMALFSLGCFIGICINTVFLLFGWPLALLSLLTRDDDEPIKPIKMNQEAVEIVAMYQTGMLVRAIAQERRQEESTIRRILAEHTGRQAEGFI</sequence>
<comment type="caution">
    <text evidence="2">The sequence shown here is derived from an EMBL/GenBank/DDBJ whole genome shotgun (WGS) entry which is preliminary data.</text>
</comment>
<keyword evidence="1" id="KW-1133">Transmembrane helix</keyword>
<keyword evidence="1" id="KW-0812">Transmembrane</keyword>
<dbReference type="EMBL" id="LAZR01023539">
    <property type="protein sequence ID" value="KKL78170.1"/>
    <property type="molecule type" value="Genomic_DNA"/>
</dbReference>
<dbReference type="AlphaFoldDB" id="A0A0F9H939"/>
<organism evidence="2">
    <name type="scientific">marine sediment metagenome</name>
    <dbReference type="NCBI Taxonomy" id="412755"/>
    <lineage>
        <taxon>unclassified sequences</taxon>
        <taxon>metagenomes</taxon>
        <taxon>ecological metagenomes</taxon>
    </lineage>
</organism>
<proteinExistence type="predicted"/>
<keyword evidence="1" id="KW-0472">Membrane</keyword>
<dbReference type="PROSITE" id="PS51257">
    <property type="entry name" value="PROKAR_LIPOPROTEIN"/>
    <property type="match status" value="1"/>
</dbReference>
<gene>
    <name evidence="2" type="ORF">LCGC14_2027510</name>
</gene>
<feature type="transmembrane region" description="Helical" evidence="1">
    <location>
        <begin position="12"/>
        <end position="35"/>
    </location>
</feature>
<reference evidence="2" key="1">
    <citation type="journal article" date="2015" name="Nature">
        <title>Complex archaea that bridge the gap between prokaryotes and eukaryotes.</title>
        <authorList>
            <person name="Spang A."/>
            <person name="Saw J.H."/>
            <person name="Jorgensen S.L."/>
            <person name="Zaremba-Niedzwiedzka K."/>
            <person name="Martijn J."/>
            <person name="Lind A.E."/>
            <person name="van Eijk R."/>
            <person name="Schleper C."/>
            <person name="Guy L."/>
            <person name="Ettema T.J."/>
        </authorList>
    </citation>
    <scope>NUCLEOTIDE SEQUENCE</scope>
</reference>
<accession>A0A0F9H939</accession>
<dbReference type="Gene3D" id="1.10.10.60">
    <property type="entry name" value="Homeodomain-like"/>
    <property type="match status" value="1"/>
</dbReference>
<protein>
    <submittedName>
        <fullName evidence="2">Uncharacterized protein</fullName>
    </submittedName>
</protein>
<name>A0A0F9H939_9ZZZZ</name>
<evidence type="ECO:0000313" key="2">
    <source>
        <dbReference type="EMBL" id="KKL78170.1"/>
    </source>
</evidence>
<evidence type="ECO:0000256" key="1">
    <source>
        <dbReference type="SAM" id="Phobius"/>
    </source>
</evidence>